<evidence type="ECO:0000259" key="5">
    <source>
        <dbReference type="Pfam" id="PF03328"/>
    </source>
</evidence>
<gene>
    <name evidence="6" type="ORF">GRI41_00935</name>
</gene>
<dbReference type="InterPro" id="IPR011206">
    <property type="entry name" value="Citrate_lyase_beta/mcl1/mcl2"/>
</dbReference>
<dbReference type="Pfam" id="PF03328">
    <property type="entry name" value="HpcH_HpaI"/>
    <property type="match status" value="1"/>
</dbReference>
<comment type="caution">
    <text evidence="6">The sequence shown here is derived from an EMBL/GenBank/DDBJ whole genome shotgun (WGS) entry which is preliminary data.</text>
</comment>
<dbReference type="GO" id="GO:0006107">
    <property type="term" value="P:oxaloacetate metabolic process"/>
    <property type="evidence" value="ECO:0007669"/>
    <property type="project" value="TreeGrafter"/>
</dbReference>
<dbReference type="InterPro" id="IPR005000">
    <property type="entry name" value="Aldolase/citrate-lyase_domain"/>
</dbReference>
<sequence>MRSWLFIEGDNAAKMGKAPGIGADALVLDLSHVVAGPAAAQLRMDAAEWLTMHGTRVTKKAGFSRWLRIKSLDQPHWHDDLAVALQGAPDGLILPKCTGPEQIRTLASELYELEQRLGIEHSSTKIIPQIGSTPGSALTLRDYTDDPHPRLAGFAWDAEGLARALGAQRTHTETGAWCDTMRLVRGTVILLAKTLGLMAIETQVSDPKDVDTGLLAARGAKQDGFTGMCASHPRQVRIINQQFAPTPSERAEAQRIVSLFKSNPSASAVDHNGALFDRKALGQAERLLAVG</sequence>
<dbReference type="EMBL" id="WTYX01000001">
    <property type="protein sequence ID" value="MXO89378.1"/>
    <property type="molecule type" value="Genomic_DNA"/>
</dbReference>
<accession>A0A844ZNP8</accession>
<dbReference type="RefSeq" id="WP_160602781.1">
    <property type="nucleotide sequence ID" value="NZ_WTYX01000001.1"/>
</dbReference>
<evidence type="ECO:0000313" key="7">
    <source>
        <dbReference type="Proteomes" id="UP000442714"/>
    </source>
</evidence>
<feature type="domain" description="HpcH/HpaI aldolase/citrate lyase" evidence="5">
    <location>
        <begin position="2"/>
        <end position="233"/>
    </location>
</feature>
<evidence type="ECO:0000313" key="6">
    <source>
        <dbReference type="EMBL" id="MXO89378.1"/>
    </source>
</evidence>
<keyword evidence="3" id="KW-0479">Metal-binding</keyword>
<dbReference type="Gene3D" id="3.20.20.60">
    <property type="entry name" value="Phosphoenolpyruvate-binding domains"/>
    <property type="match status" value="1"/>
</dbReference>
<comment type="similarity">
    <text evidence="2">Belongs to the HpcH/HpaI aldolase family.</text>
</comment>
<dbReference type="OrthoDB" id="9800547at2"/>
<dbReference type="SUPFAM" id="SSF51621">
    <property type="entry name" value="Phosphoenolpyruvate/pyruvate domain"/>
    <property type="match status" value="1"/>
</dbReference>
<dbReference type="AlphaFoldDB" id="A0A844ZNP8"/>
<dbReference type="PANTHER" id="PTHR32308:SF0">
    <property type="entry name" value="HPCH_HPAI ALDOLASE_CITRATE LYASE DOMAIN-CONTAINING PROTEIN"/>
    <property type="match status" value="1"/>
</dbReference>
<dbReference type="InterPro" id="IPR040442">
    <property type="entry name" value="Pyrv_kinase-like_dom_sf"/>
</dbReference>
<name>A0A844ZNP8_9SPHN</name>
<comment type="cofactor">
    <cofactor evidence="1">
        <name>Mg(2+)</name>
        <dbReference type="ChEBI" id="CHEBI:18420"/>
    </cofactor>
</comment>
<dbReference type="PANTHER" id="PTHR32308">
    <property type="entry name" value="LYASE BETA SUBUNIT, PUTATIVE (AFU_ORTHOLOGUE AFUA_4G13030)-RELATED"/>
    <property type="match status" value="1"/>
</dbReference>
<dbReference type="PIRSF" id="PIRSF015582">
    <property type="entry name" value="Cit_lyase_B"/>
    <property type="match status" value="1"/>
</dbReference>
<evidence type="ECO:0000256" key="4">
    <source>
        <dbReference type="ARBA" id="ARBA00022842"/>
    </source>
</evidence>
<keyword evidence="4" id="KW-0460">Magnesium</keyword>
<evidence type="ECO:0000256" key="1">
    <source>
        <dbReference type="ARBA" id="ARBA00001946"/>
    </source>
</evidence>
<dbReference type="InterPro" id="IPR015813">
    <property type="entry name" value="Pyrv/PenolPyrv_kinase-like_dom"/>
</dbReference>
<organism evidence="6 7">
    <name type="scientific">Pontixanthobacter aquaemixtae</name>
    <dbReference type="NCBI Taxonomy" id="1958940"/>
    <lineage>
        <taxon>Bacteria</taxon>
        <taxon>Pseudomonadati</taxon>
        <taxon>Pseudomonadota</taxon>
        <taxon>Alphaproteobacteria</taxon>
        <taxon>Sphingomonadales</taxon>
        <taxon>Erythrobacteraceae</taxon>
        <taxon>Pontixanthobacter</taxon>
    </lineage>
</organism>
<keyword evidence="7" id="KW-1185">Reference proteome</keyword>
<reference evidence="6 7" key="1">
    <citation type="submission" date="2019-12" db="EMBL/GenBank/DDBJ databases">
        <title>Genomic-based taxomic classification of the family Erythrobacteraceae.</title>
        <authorList>
            <person name="Xu L."/>
        </authorList>
    </citation>
    <scope>NUCLEOTIDE SEQUENCE [LARGE SCALE GENOMIC DNA]</scope>
    <source>
        <strain evidence="6 7">KCTC 52763</strain>
    </source>
</reference>
<proteinExistence type="inferred from homology"/>
<dbReference type="GO" id="GO:0000287">
    <property type="term" value="F:magnesium ion binding"/>
    <property type="evidence" value="ECO:0007669"/>
    <property type="project" value="TreeGrafter"/>
</dbReference>
<protein>
    <submittedName>
        <fullName evidence="6">CoA ester lyase</fullName>
    </submittedName>
</protein>
<keyword evidence="6" id="KW-0456">Lyase</keyword>
<dbReference type="GO" id="GO:0016829">
    <property type="term" value="F:lyase activity"/>
    <property type="evidence" value="ECO:0007669"/>
    <property type="project" value="UniProtKB-KW"/>
</dbReference>
<evidence type="ECO:0000256" key="3">
    <source>
        <dbReference type="ARBA" id="ARBA00022723"/>
    </source>
</evidence>
<evidence type="ECO:0000256" key="2">
    <source>
        <dbReference type="ARBA" id="ARBA00005568"/>
    </source>
</evidence>
<dbReference type="Proteomes" id="UP000442714">
    <property type="component" value="Unassembled WGS sequence"/>
</dbReference>